<organism evidence="1">
    <name type="scientific">Siphoviridae sp. ctr0N4</name>
    <dbReference type="NCBI Taxonomy" id="2826473"/>
    <lineage>
        <taxon>Viruses</taxon>
        <taxon>Duplodnaviria</taxon>
        <taxon>Heunggongvirae</taxon>
        <taxon>Uroviricota</taxon>
        <taxon>Caudoviricetes</taxon>
    </lineage>
</organism>
<evidence type="ECO:0000313" key="1">
    <source>
        <dbReference type="EMBL" id="DAD75633.1"/>
    </source>
</evidence>
<protein>
    <submittedName>
        <fullName evidence="1">Uncharacterized protein</fullName>
    </submittedName>
</protein>
<accession>A0A8S5LZZ3</accession>
<proteinExistence type="predicted"/>
<sequence length="221" mass="25344">MEIDPRALTEDGYLKDQDYLKNFPYGRYPTSFNGCGWVAIYNVEHAIGQSIAAEAVYEVMRKMLPYDGTQGTPFPTMVRYYAEQNIPVARIYGSGETLIRAVREHGAPRGILRYMEGREPHYIAFVLVDAEAPARYRFFNAADGKEDFIETMEYFRSEHIRGRRIVRLLLPGEERNDARARGKNHIVDAKWSEHLPRRRVQYPVLRCKAGIEPLSGVGRGA</sequence>
<dbReference type="EMBL" id="BK014786">
    <property type="protein sequence ID" value="DAD75633.1"/>
    <property type="molecule type" value="Genomic_DNA"/>
</dbReference>
<reference evidence="1" key="1">
    <citation type="journal article" date="2021" name="Proc. Natl. Acad. Sci. U.S.A.">
        <title>A Catalog of Tens of Thousands of Viruses from Human Metagenomes Reveals Hidden Associations with Chronic Diseases.</title>
        <authorList>
            <person name="Tisza M.J."/>
            <person name="Buck C.B."/>
        </authorList>
    </citation>
    <scope>NUCLEOTIDE SEQUENCE</scope>
    <source>
        <strain evidence="1">Ctr0N4</strain>
    </source>
</reference>
<name>A0A8S5LZZ3_9CAUD</name>